<accession>A0A371FQ71</accession>
<dbReference type="OrthoDB" id="1731134at2759"/>
<reference evidence="1" key="1">
    <citation type="submission" date="2018-05" db="EMBL/GenBank/DDBJ databases">
        <title>Draft genome of Mucuna pruriens seed.</title>
        <authorList>
            <person name="Nnadi N.E."/>
            <person name="Vos R."/>
            <person name="Hasami M.H."/>
            <person name="Devisetty U.K."/>
            <person name="Aguiy J.C."/>
        </authorList>
    </citation>
    <scope>NUCLEOTIDE SEQUENCE [LARGE SCALE GENOMIC DNA]</scope>
    <source>
        <strain evidence="1">JCA_2017</strain>
    </source>
</reference>
<protein>
    <submittedName>
        <fullName evidence="1">Uncharacterized protein</fullName>
    </submittedName>
</protein>
<comment type="caution">
    <text evidence="1">The sequence shown here is derived from an EMBL/GenBank/DDBJ whole genome shotgun (WGS) entry which is preliminary data.</text>
</comment>
<feature type="non-terminal residue" evidence="1">
    <location>
        <position position="1"/>
    </location>
</feature>
<gene>
    <name evidence="1" type="ORF">CR513_39053</name>
</gene>
<proteinExistence type="predicted"/>
<evidence type="ECO:0000313" key="1">
    <source>
        <dbReference type="EMBL" id="RDX80402.1"/>
    </source>
</evidence>
<dbReference type="EMBL" id="QJKJ01008233">
    <property type="protein sequence ID" value="RDX80402.1"/>
    <property type="molecule type" value="Genomic_DNA"/>
</dbReference>
<dbReference type="Proteomes" id="UP000257109">
    <property type="component" value="Unassembled WGS sequence"/>
</dbReference>
<dbReference type="AlphaFoldDB" id="A0A371FQ71"/>
<organism evidence="1 2">
    <name type="scientific">Mucuna pruriens</name>
    <name type="common">Velvet bean</name>
    <name type="synonym">Dolichos pruriens</name>
    <dbReference type="NCBI Taxonomy" id="157652"/>
    <lineage>
        <taxon>Eukaryota</taxon>
        <taxon>Viridiplantae</taxon>
        <taxon>Streptophyta</taxon>
        <taxon>Embryophyta</taxon>
        <taxon>Tracheophyta</taxon>
        <taxon>Spermatophyta</taxon>
        <taxon>Magnoliopsida</taxon>
        <taxon>eudicotyledons</taxon>
        <taxon>Gunneridae</taxon>
        <taxon>Pentapetalae</taxon>
        <taxon>rosids</taxon>
        <taxon>fabids</taxon>
        <taxon>Fabales</taxon>
        <taxon>Fabaceae</taxon>
        <taxon>Papilionoideae</taxon>
        <taxon>50 kb inversion clade</taxon>
        <taxon>NPAAA clade</taxon>
        <taxon>indigoferoid/millettioid clade</taxon>
        <taxon>Phaseoleae</taxon>
        <taxon>Mucuna</taxon>
    </lineage>
</organism>
<evidence type="ECO:0000313" key="2">
    <source>
        <dbReference type="Proteomes" id="UP000257109"/>
    </source>
</evidence>
<sequence length="216" mass="24808">MYLIAVRDLRLETIGMESNGAKLCDCSGKSLSLRFYNSFDGIACVHTDKDVHIYFDYVLDLNLEIIDCCPQDQMCDDYFVNVEDSLYEPGADGDDQSSDNTNDSYCLKVISFQLALMMKDIVVGRTFKNKQTSRKWVACKLADTMRMHLTIIYIEAFEYLKRDFGVHINDIKILTTLKEARTMSKPQFCRAYDCLDACKKDFKASCRPLISLDGYF</sequence>
<name>A0A371FQ71_MUCPR</name>
<keyword evidence="2" id="KW-1185">Reference proteome</keyword>